<reference evidence="3 4" key="1">
    <citation type="submission" date="2016-02" db="EMBL/GenBank/DDBJ databases">
        <authorList>
            <person name="Wen L."/>
            <person name="He K."/>
            <person name="Yang H."/>
        </authorList>
    </citation>
    <scope>NUCLEOTIDE SEQUENCE [LARGE SCALE GENOMIC DNA]</scope>
    <source>
        <strain evidence="3 4">CD09_2</strain>
    </source>
</reference>
<evidence type="ECO:0000259" key="2">
    <source>
        <dbReference type="Pfam" id="PF00326"/>
    </source>
</evidence>
<dbReference type="InterPro" id="IPR029058">
    <property type="entry name" value="AB_hydrolase_fold"/>
</dbReference>
<evidence type="ECO:0000313" key="4">
    <source>
        <dbReference type="Proteomes" id="UP000077262"/>
    </source>
</evidence>
<dbReference type="GO" id="GO:0004252">
    <property type="term" value="F:serine-type endopeptidase activity"/>
    <property type="evidence" value="ECO:0007669"/>
    <property type="project" value="TreeGrafter"/>
</dbReference>
<proteinExistence type="predicted"/>
<sequence>MVRGANDYWSDRRLPGIYNLQLYAAKGYAVLIPSMPLRRATTDGPYTQMTNGVIPAVDRLVELGMAETDHIGLFGQSFGGYATYALVTQTDRFAAAAAIAGITDLVADFGSFDRGATGWPGAAQDKSVNPAIISTVMGMNSPPYAAPEDYAANSPVNHASAIHTPLLMAHGSLDTRGSIGEAESVFTLLDQQGKPARLLRYEGENHALALSPANVRNLFEEITGWFDRYLKP</sequence>
<dbReference type="InterPro" id="IPR001375">
    <property type="entry name" value="Peptidase_S9_cat"/>
</dbReference>
<dbReference type="SUPFAM" id="SSF53474">
    <property type="entry name" value="alpha/beta-Hydrolases"/>
    <property type="match status" value="1"/>
</dbReference>
<dbReference type="PANTHER" id="PTHR42776">
    <property type="entry name" value="SERINE PEPTIDASE S9 FAMILY MEMBER"/>
    <property type="match status" value="1"/>
</dbReference>
<dbReference type="Gene3D" id="3.40.50.1820">
    <property type="entry name" value="alpha/beta hydrolase"/>
    <property type="match status" value="1"/>
</dbReference>
<dbReference type="GO" id="GO:0006508">
    <property type="term" value="P:proteolysis"/>
    <property type="evidence" value="ECO:0007669"/>
    <property type="project" value="InterPro"/>
</dbReference>
<dbReference type="Proteomes" id="UP000077262">
    <property type="component" value="Unassembled WGS sequence"/>
</dbReference>
<feature type="domain" description="Peptidase S9 prolyl oligopeptidase catalytic" evidence="2">
    <location>
        <begin position="135"/>
        <end position="231"/>
    </location>
</feature>
<evidence type="ECO:0000313" key="3">
    <source>
        <dbReference type="EMBL" id="OAH41468.1"/>
    </source>
</evidence>
<dbReference type="PANTHER" id="PTHR42776:SF27">
    <property type="entry name" value="DIPEPTIDYL PEPTIDASE FAMILY MEMBER 6"/>
    <property type="match status" value="1"/>
</dbReference>
<keyword evidence="1" id="KW-0378">Hydrolase</keyword>
<protein>
    <recommendedName>
        <fullName evidence="2">Peptidase S9 prolyl oligopeptidase catalytic domain-containing protein</fullName>
    </recommendedName>
</protein>
<accession>A0A177JK86</accession>
<dbReference type="EMBL" id="LSTR01000054">
    <property type="protein sequence ID" value="OAH41468.1"/>
    <property type="molecule type" value="Genomic_DNA"/>
</dbReference>
<name>A0A177JK86_SPHYA</name>
<dbReference type="AlphaFoldDB" id="A0A177JK86"/>
<organism evidence="3 4">
    <name type="scientific">Sphingobium yanoikuyae</name>
    <name type="common">Sphingomonas yanoikuyae</name>
    <dbReference type="NCBI Taxonomy" id="13690"/>
    <lineage>
        <taxon>Bacteria</taxon>
        <taxon>Pseudomonadati</taxon>
        <taxon>Pseudomonadota</taxon>
        <taxon>Alphaproteobacteria</taxon>
        <taxon>Sphingomonadales</taxon>
        <taxon>Sphingomonadaceae</taxon>
        <taxon>Sphingobium</taxon>
    </lineage>
</organism>
<gene>
    <name evidence="3" type="ORF">AX777_25290</name>
</gene>
<dbReference type="Pfam" id="PF00326">
    <property type="entry name" value="Peptidase_S9"/>
    <property type="match status" value="2"/>
</dbReference>
<feature type="domain" description="Peptidase S9 prolyl oligopeptidase catalytic" evidence="2">
    <location>
        <begin position="53"/>
        <end position="124"/>
    </location>
</feature>
<evidence type="ECO:0000256" key="1">
    <source>
        <dbReference type="ARBA" id="ARBA00022801"/>
    </source>
</evidence>
<comment type="caution">
    <text evidence="3">The sequence shown here is derived from an EMBL/GenBank/DDBJ whole genome shotgun (WGS) entry which is preliminary data.</text>
</comment>